<keyword evidence="4" id="KW-1185">Reference proteome</keyword>
<comment type="caution">
    <text evidence="3">The sequence shown here is derived from an EMBL/GenBank/DDBJ whole genome shotgun (WGS) entry which is preliminary data.</text>
</comment>
<reference evidence="3" key="1">
    <citation type="journal article" date="2023" name="bioRxiv">
        <title>Improved chromosome-level genome assembly for marigold (Tagetes erecta).</title>
        <authorList>
            <person name="Jiang F."/>
            <person name="Yuan L."/>
            <person name="Wang S."/>
            <person name="Wang H."/>
            <person name="Xu D."/>
            <person name="Wang A."/>
            <person name="Fan W."/>
        </authorList>
    </citation>
    <scope>NUCLEOTIDE SEQUENCE</scope>
    <source>
        <strain evidence="3">WSJ</strain>
        <tissue evidence="3">Leaf</tissue>
    </source>
</reference>
<evidence type="ECO:0000313" key="4">
    <source>
        <dbReference type="Proteomes" id="UP001229421"/>
    </source>
</evidence>
<gene>
    <name evidence="3" type="ORF">QVD17_29913</name>
</gene>
<sequence>MVRPHEKQTKGSKSHENSIDHKPKADCDKDENNTIPSLNNEQYQQFLGMFAREDSPTKNEISSVANVAGNLDPTGRWIVDSGATDHITHRLDWFNNDFKYTWEPPVTIPNGSSISVEGKGSCTLPNGIHIKDVLYVPSFTCDLLSVSRLSRDLQCAVTFFPEFCVMHTLNSRRLIGMGKCKDGLYRMSLVGSKRNAMAVSFDVWHKRLGHASSKKLSSLDCVKNSSLKSKNSQGQTHQVTFSY</sequence>
<evidence type="ECO:0000256" key="1">
    <source>
        <dbReference type="SAM" id="MobiDB-lite"/>
    </source>
</evidence>
<name>A0AAD8K0X5_TARER</name>
<feature type="compositionally biased region" description="Basic and acidic residues" evidence="1">
    <location>
        <begin position="1"/>
        <end position="32"/>
    </location>
</feature>
<dbReference type="InterPro" id="IPR054722">
    <property type="entry name" value="PolX-like_BBD"/>
</dbReference>
<dbReference type="Pfam" id="PF22936">
    <property type="entry name" value="Pol_BBD"/>
    <property type="match status" value="1"/>
</dbReference>
<evidence type="ECO:0000259" key="2">
    <source>
        <dbReference type="Pfam" id="PF22936"/>
    </source>
</evidence>
<protein>
    <recommendedName>
        <fullName evidence="2">Retrovirus-related Pol polyprotein from transposon TNT 1-94-like beta-barrel domain-containing protein</fullName>
    </recommendedName>
</protein>
<feature type="domain" description="Retrovirus-related Pol polyprotein from transposon TNT 1-94-like beta-barrel" evidence="2">
    <location>
        <begin position="77"/>
        <end position="150"/>
    </location>
</feature>
<feature type="region of interest" description="Disordered" evidence="1">
    <location>
        <begin position="1"/>
        <end position="37"/>
    </location>
</feature>
<proteinExistence type="predicted"/>
<organism evidence="3 4">
    <name type="scientific">Tagetes erecta</name>
    <name type="common">African marigold</name>
    <dbReference type="NCBI Taxonomy" id="13708"/>
    <lineage>
        <taxon>Eukaryota</taxon>
        <taxon>Viridiplantae</taxon>
        <taxon>Streptophyta</taxon>
        <taxon>Embryophyta</taxon>
        <taxon>Tracheophyta</taxon>
        <taxon>Spermatophyta</taxon>
        <taxon>Magnoliopsida</taxon>
        <taxon>eudicotyledons</taxon>
        <taxon>Gunneridae</taxon>
        <taxon>Pentapetalae</taxon>
        <taxon>asterids</taxon>
        <taxon>campanulids</taxon>
        <taxon>Asterales</taxon>
        <taxon>Asteraceae</taxon>
        <taxon>Asteroideae</taxon>
        <taxon>Heliantheae alliance</taxon>
        <taxon>Tageteae</taxon>
        <taxon>Tagetes</taxon>
    </lineage>
</organism>
<accession>A0AAD8K0X5</accession>
<evidence type="ECO:0000313" key="3">
    <source>
        <dbReference type="EMBL" id="KAK1414172.1"/>
    </source>
</evidence>
<dbReference type="Proteomes" id="UP001229421">
    <property type="component" value="Unassembled WGS sequence"/>
</dbReference>
<dbReference type="EMBL" id="JAUHHV010000008">
    <property type="protein sequence ID" value="KAK1414172.1"/>
    <property type="molecule type" value="Genomic_DNA"/>
</dbReference>
<dbReference type="AlphaFoldDB" id="A0AAD8K0X5"/>